<reference evidence="3 4" key="1">
    <citation type="submission" date="2024-09" db="EMBL/GenBank/DDBJ databases">
        <title>Nodulacao em especies de Leguminosae Basais da Amazonia e Caracterizacao dos Rizobios e Bacterias Associadas aos Nodulos.</title>
        <authorList>
            <person name="Jambeiro I.C.A."/>
            <person name="Lopes I.S."/>
            <person name="Aguiar E.R.G.R."/>
            <person name="Santos A.F.J."/>
            <person name="Dos Santos J.M.F."/>
            <person name="Gross E."/>
        </authorList>
    </citation>
    <scope>NUCLEOTIDE SEQUENCE [LARGE SCALE GENOMIC DNA]</scope>
    <source>
        <strain evidence="3 4">BRUESC1165</strain>
    </source>
</reference>
<proteinExistence type="inferred from homology"/>
<comment type="caution">
    <text evidence="3">The sequence shown here is derived from an EMBL/GenBank/DDBJ whole genome shotgun (WGS) entry which is preliminary data.</text>
</comment>
<dbReference type="Pfam" id="PF01464">
    <property type="entry name" value="SLT"/>
    <property type="match status" value="1"/>
</dbReference>
<gene>
    <name evidence="3" type="ORF">ACETIH_27610</name>
</gene>
<dbReference type="Proteomes" id="UP001593940">
    <property type="component" value="Unassembled WGS sequence"/>
</dbReference>
<accession>A0ABV6YGN1</accession>
<dbReference type="EMBL" id="JBHOMY010000121">
    <property type="protein sequence ID" value="MFC1460410.1"/>
    <property type="molecule type" value="Genomic_DNA"/>
</dbReference>
<dbReference type="InterPro" id="IPR008258">
    <property type="entry name" value="Transglycosylase_SLT_dom_1"/>
</dbReference>
<dbReference type="RefSeq" id="WP_377031644.1">
    <property type="nucleotide sequence ID" value="NZ_JBHOMY010000121.1"/>
</dbReference>
<evidence type="ECO:0000313" key="4">
    <source>
        <dbReference type="Proteomes" id="UP001593940"/>
    </source>
</evidence>
<dbReference type="SUPFAM" id="SSF53955">
    <property type="entry name" value="Lysozyme-like"/>
    <property type="match status" value="1"/>
</dbReference>
<protein>
    <submittedName>
        <fullName evidence="3">Transglycosylase SLT domain-containing protein</fullName>
    </submittedName>
</protein>
<feature type="domain" description="Transglycosylase SLT" evidence="2">
    <location>
        <begin position="101"/>
        <end position="178"/>
    </location>
</feature>
<sequence>MGVTRRSPATTRSRIGLLIAAALAGFTSSVIHVTSAVAQPPSGLCEREMMRASALYGVPLGMLYSVGLTETGNRGSLQPYAMNVEGKAVFSNSAVEAIQKFEQATRSGARLIDMGCMQINHLYHREKFPTLESMLNPRMNVEYAARFLKELKGRHETWTMAVARYHAGPNNDPAQKRYVCRVIANMVASGFGAWTPGARSFCEDAPGLRPGQTAAAD</sequence>
<comment type="similarity">
    <text evidence="1">Belongs to the virb1 family.</text>
</comment>
<evidence type="ECO:0000256" key="1">
    <source>
        <dbReference type="ARBA" id="ARBA00009387"/>
    </source>
</evidence>
<evidence type="ECO:0000313" key="3">
    <source>
        <dbReference type="EMBL" id="MFC1460410.1"/>
    </source>
</evidence>
<name>A0ABV6YGN1_9HYPH</name>
<dbReference type="Gene3D" id="1.10.530.10">
    <property type="match status" value="1"/>
</dbReference>
<keyword evidence="4" id="KW-1185">Reference proteome</keyword>
<evidence type="ECO:0000259" key="2">
    <source>
        <dbReference type="Pfam" id="PF01464"/>
    </source>
</evidence>
<dbReference type="InterPro" id="IPR023346">
    <property type="entry name" value="Lysozyme-like_dom_sf"/>
</dbReference>
<organism evidence="3 4">
    <name type="scientific">Microvirga arabica</name>
    <dbReference type="NCBI Taxonomy" id="1128671"/>
    <lineage>
        <taxon>Bacteria</taxon>
        <taxon>Pseudomonadati</taxon>
        <taxon>Pseudomonadota</taxon>
        <taxon>Alphaproteobacteria</taxon>
        <taxon>Hyphomicrobiales</taxon>
        <taxon>Methylobacteriaceae</taxon>
        <taxon>Microvirga</taxon>
    </lineage>
</organism>